<dbReference type="InterPro" id="IPR018244">
    <property type="entry name" value="Allrgn_V5/Tpx1_CS"/>
</dbReference>
<proteinExistence type="predicted"/>
<feature type="non-terminal residue" evidence="2">
    <location>
        <position position="150"/>
    </location>
</feature>
<comment type="caution">
    <text evidence="2">The sequence shown here is derived from an EMBL/GenBank/DDBJ whole genome shotgun (WGS) entry which is preliminary data.</text>
</comment>
<accession>A0AAN7GUU4</accession>
<evidence type="ECO:0000259" key="1">
    <source>
        <dbReference type="SMART" id="SM00198"/>
    </source>
</evidence>
<dbReference type="InterPro" id="IPR014044">
    <property type="entry name" value="CAP_dom"/>
</dbReference>
<dbReference type="EMBL" id="MU865382">
    <property type="protein sequence ID" value="KAK4224838.1"/>
    <property type="molecule type" value="Genomic_DNA"/>
</dbReference>
<dbReference type="PROSITE" id="PS01009">
    <property type="entry name" value="CRISP_1"/>
    <property type="match status" value="1"/>
</dbReference>
<dbReference type="Proteomes" id="UP001301958">
    <property type="component" value="Unassembled WGS sequence"/>
</dbReference>
<dbReference type="InterPro" id="IPR035940">
    <property type="entry name" value="CAP_sf"/>
</dbReference>
<feature type="non-terminal residue" evidence="2">
    <location>
        <position position="1"/>
    </location>
</feature>
<sequence length="150" mass="16548">SALPEFTDPEQFQSMVLNSTNTYRVQHGAQPVVFNSTLAAFADDVTKACKMEHSGGPFGENLAIGCRDLDGCIELWGNERDLYDFDAGLFSKDTGHFSQLVWKSTTDVGCAARFCADNGSRGSWYLVCEYWPRGNVKGQFVEMVGKQVEG</sequence>
<reference evidence="2" key="2">
    <citation type="submission" date="2023-05" db="EMBL/GenBank/DDBJ databases">
        <authorList>
            <consortium name="Lawrence Berkeley National Laboratory"/>
            <person name="Steindorff A."/>
            <person name="Hensen N."/>
            <person name="Bonometti L."/>
            <person name="Westerberg I."/>
            <person name="Brannstrom I.O."/>
            <person name="Guillou S."/>
            <person name="Cros-Aarteil S."/>
            <person name="Calhoun S."/>
            <person name="Haridas S."/>
            <person name="Kuo A."/>
            <person name="Mondo S."/>
            <person name="Pangilinan J."/>
            <person name="Riley R."/>
            <person name="Labutti K."/>
            <person name="Andreopoulos B."/>
            <person name="Lipzen A."/>
            <person name="Chen C."/>
            <person name="Yanf M."/>
            <person name="Daum C."/>
            <person name="Ng V."/>
            <person name="Clum A."/>
            <person name="Ohm R."/>
            <person name="Martin F."/>
            <person name="Silar P."/>
            <person name="Natvig D."/>
            <person name="Lalanne C."/>
            <person name="Gautier V."/>
            <person name="Ament-Velasquez S.L."/>
            <person name="Kruys A."/>
            <person name="Hutchinson M.I."/>
            <person name="Powell A.J."/>
            <person name="Barry K."/>
            <person name="Miller A.N."/>
            <person name="Grigoriev I.V."/>
            <person name="Debuchy R."/>
            <person name="Gladieux P."/>
            <person name="Thoren M.H."/>
            <person name="Johannesson H."/>
        </authorList>
    </citation>
    <scope>NUCLEOTIDE SEQUENCE</scope>
    <source>
        <strain evidence="2">CBS 990.96</strain>
    </source>
</reference>
<dbReference type="SMART" id="SM00198">
    <property type="entry name" value="SCP"/>
    <property type="match status" value="1"/>
</dbReference>
<dbReference type="AlphaFoldDB" id="A0AAN7GUU4"/>
<dbReference type="GO" id="GO:0005576">
    <property type="term" value="C:extracellular region"/>
    <property type="evidence" value="ECO:0007669"/>
    <property type="project" value="InterPro"/>
</dbReference>
<dbReference type="PANTHER" id="PTHR10334">
    <property type="entry name" value="CYSTEINE-RICH SECRETORY PROTEIN-RELATED"/>
    <property type="match status" value="1"/>
</dbReference>
<gene>
    <name evidence="2" type="ORF">QBC38DRAFT_342003</name>
</gene>
<dbReference type="PRINTS" id="PR00837">
    <property type="entry name" value="V5TPXLIKE"/>
</dbReference>
<reference evidence="2" key="1">
    <citation type="journal article" date="2023" name="Mol. Phylogenet. Evol.">
        <title>Genome-scale phylogeny and comparative genomics of the fungal order Sordariales.</title>
        <authorList>
            <person name="Hensen N."/>
            <person name="Bonometti L."/>
            <person name="Westerberg I."/>
            <person name="Brannstrom I.O."/>
            <person name="Guillou S."/>
            <person name="Cros-Aarteil S."/>
            <person name="Calhoun S."/>
            <person name="Haridas S."/>
            <person name="Kuo A."/>
            <person name="Mondo S."/>
            <person name="Pangilinan J."/>
            <person name="Riley R."/>
            <person name="LaButti K."/>
            <person name="Andreopoulos B."/>
            <person name="Lipzen A."/>
            <person name="Chen C."/>
            <person name="Yan M."/>
            <person name="Daum C."/>
            <person name="Ng V."/>
            <person name="Clum A."/>
            <person name="Steindorff A."/>
            <person name="Ohm R.A."/>
            <person name="Martin F."/>
            <person name="Silar P."/>
            <person name="Natvig D.O."/>
            <person name="Lalanne C."/>
            <person name="Gautier V."/>
            <person name="Ament-Velasquez S.L."/>
            <person name="Kruys A."/>
            <person name="Hutchinson M.I."/>
            <person name="Powell A.J."/>
            <person name="Barry K."/>
            <person name="Miller A.N."/>
            <person name="Grigoriev I.V."/>
            <person name="Debuchy R."/>
            <person name="Gladieux P."/>
            <person name="Hiltunen Thoren M."/>
            <person name="Johannesson H."/>
        </authorList>
    </citation>
    <scope>NUCLEOTIDE SEQUENCE</scope>
    <source>
        <strain evidence="2">CBS 990.96</strain>
    </source>
</reference>
<protein>
    <submittedName>
        <fullName evidence="2">CAP domain-containing protein</fullName>
    </submittedName>
</protein>
<organism evidence="2 3">
    <name type="scientific">Podospora fimiseda</name>
    <dbReference type="NCBI Taxonomy" id="252190"/>
    <lineage>
        <taxon>Eukaryota</taxon>
        <taxon>Fungi</taxon>
        <taxon>Dikarya</taxon>
        <taxon>Ascomycota</taxon>
        <taxon>Pezizomycotina</taxon>
        <taxon>Sordariomycetes</taxon>
        <taxon>Sordariomycetidae</taxon>
        <taxon>Sordariales</taxon>
        <taxon>Podosporaceae</taxon>
        <taxon>Podospora</taxon>
    </lineage>
</organism>
<keyword evidence="3" id="KW-1185">Reference proteome</keyword>
<dbReference type="Gene3D" id="3.40.33.10">
    <property type="entry name" value="CAP"/>
    <property type="match status" value="1"/>
</dbReference>
<name>A0AAN7GUU4_9PEZI</name>
<dbReference type="SUPFAM" id="SSF55797">
    <property type="entry name" value="PR-1-like"/>
    <property type="match status" value="1"/>
</dbReference>
<dbReference type="Pfam" id="PF00188">
    <property type="entry name" value="CAP"/>
    <property type="match status" value="1"/>
</dbReference>
<evidence type="ECO:0000313" key="2">
    <source>
        <dbReference type="EMBL" id="KAK4224838.1"/>
    </source>
</evidence>
<evidence type="ECO:0000313" key="3">
    <source>
        <dbReference type="Proteomes" id="UP001301958"/>
    </source>
</evidence>
<dbReference type="InterPro" id="IPR001283">
    <property type="entry name" value="CRISP-related"/>
</dbReference>
<feature type="domain" description="SCP" evidence="1">
    <location>
        <begin position="11"/>
        <end position="138"/>
    </location>
</feature>